<dbReference type="PANTHER" id="PTHR31896:SF59">
    <property type="entry name" value="ACETYLTRANSFERASE"/>
    <property type="match status" value="1"/>
</dbReference>
<dbReference type="GO" id="GO:0016747">
    <property type="term" value="F:acyltransferase activity, transferring groups other than amino-acyl groups"/>
    <property type="evidence" value="ECO:0007669"/>
    <property type="project" value="UniProtKB-ARBA"/>
</dbReference>
<keyword evidence="3" id="KW-1185">Reference proteome</keyword>
<name>A0A8R7PN23_TRIUA</name>
<reference evidence="2" key="3">
    <citation type="submission" date="2022-06" db="UniProtKB">
        <authorList>
            <consortium name="EnsemblPlants"/>
        </authorList>
    </citation>
    <scope>IDENTIFICATION</scope>
</reference>
<dbReference type="Pfam" id="PF02458">
    <property type="entry name" value="Transferase"/>
    <property type="match status" value="1"/>
</dbReference>
<dbReference type="Gramene" id="TuG1812G0300000273.01.T01">
    <property type="protein sequence ID" value="TuG1812G0300000273.01.T01.cds423805"/>
    <property type="gene ID" value="TuG1812G0300000273.01"/>
</dbReference>
<keyword evidence="1" id="KW-0808">Transferase</keyword>
<accession>A0A8R7PN23</accession>
<organism evidence="2 3">
    <name type="scientific">Triticum urartu</name>
    <name type="common">Red wild einkorn</name>
    <name type="synonym">Crithodium urartu</name>
    <dbReference type="NCBI Taxonomy" id="4572"/>
    <lineage>
        <taxon>Eukaryota</taxon>
        <taxon>Viridiplantae</taxon>
        <taxon>Streptophyta</taxon>
        <taxon>Embryophyta</taxon>
        <taxon>Tracheophyta</taxon>
        <taxon>Spermatophyta</taxon>
        <taxon>Magnoliopsida</taxon>
        <taxon>Liliopsida</taxon>
        <taxon>Poales</taxon>
        <taxon>Poaceae</taxon>
        <taxon>BOP clade</taxon>
        <taxon>Pooideae</taxon>
        <taxon>Triticodae</taxon>
        <taxon>Triticeae</taxon>
        <taxon>Triticinae</taxon>
        <taxon>Triticum</taxon>
    </lineage>
</organism>
<sequence>MEGAEFVHAVAPGVTVADVVVPLYTPVVVRSFFPLDGLLGVDAVAGSHPVLAAQATELADGVFVAMSLNHGVGDGTSFWHLFNTWSEISRRRSDAAAISSPLPVHRRWFLDGCRVPIPLPFAKLEDIVSYGHLSSVAVEPQDCFLHFSAESVRKLKAKANAEASGSGSATISSLQALLAHLWSRCAERGGWRRTTAQRTSSSSDPGAA</sequence>
<dbReference type="Gene3D" id="3.30.559.10">
    <property type="entry name" value="Chloramphenicol acetyltransferase-like domain"/>
    <property type="match status" value="2"/>
</dbReference>
<reference evidence="3" key="1">
    <citation type="journal article" date="2013" name="Nature">
        <title>Draft genome of the wheat A-genome progenitor Triticum urartu.</title>
        <authorList>
            <person name="Ling H.Q."/>
            <person name="Zhao S."/>
            <person name="Liu D."/>
            <person name="Wang J."/>
            <person name="Sun H."/>
            <person name="Zhang C."/>
            <person name="Fan H."/>
            <person name="Li D."/>
            <person name="Dong L."/>
            <person name="Tao Y."/>
            <person name="Gao C."/>
            <person name="Wu H."/>
            <person name="Li Y."/>
            <person name="Cui Y."/>
            <person name="Guo X."/>
            <person name="Zheng S."/>
            <person name="Wang B."/>
            <person name="Yu K."/>
            <person name="Liang Q."/>
            <person name="Yang W."/>
            <person name="Lou X."/>
            <person name="Chen J."/>
            <person name="Feng M."/>
            <person name="Jian J."/>
            <person name="Zhang X."/>
            <person name="Luo G."/>
            <person name="Jiang Y."/>
            <person name="Liu J."/>
            <person name="Wang Z."/>
            <person name="Sha Y."/>
            <person name="Zhang B."/>
            <person name="Wu H."/>
            <person name="Tang D."/>
            <person name="Shen Q."/>
            <person name="Xue P."/>
            <person name="Zou S."/>
            <person name="Wang X."/>
            <person name="Liu X."/>
            <person name="Wang F."/>
            <person name="Yang Y."/>
            <person name="An X."/>
            <person name="Dong Z."/>
            <person name="Zhang K."/>
            <person name="Zhang X."/>
            <person name="Luo M.C."/>
            <person name="Dvorak J."/>
            <person name="Tong Y."/>
            <person name="Wang J."/>
            <person name="Yang H."/>
            <person name="Li Z."/>
            <person name="Wang D."/>
            <person name="Zhang A."/>
            <person name="Wang J."/>
        </authorList>
    </citation>
    <scope>NUCLEOTIDE SEQUENCE</scope>
    <source>
        <strain evidence="3">cv. G1812</strain>
    </source>
</reference>
<dbReference type="InterPro" id="IPR051283">
    <property type="entry name" value="Sec_Metabolite_Acyltrans"/>
</dbReference>
<dbReference type="InterPro" id="IPR023213">
    <property type="entry name" value="CAT-like_dom_sf"/>
</dbReference>
<dbReference type="EnsemblPlants" id="TuG1812G0300000273.01.T01">
    <property type="protein sequence ID" value="TuG1812G0300000273.01.T01.cds423805"/>
    <property type="gene ID" value="TuG1812G0300000273.01"/>
</dbReference>
<evidence type="ECO:0000313" key="2">
    <source>
        <dbReference type="EnsemblPlants" id="TuG1812G0300000273.01.T01.cds423805"/>
    </source>
</evidence>
<reference evidence="2" key="2">
    <citation type="submission" date="2018-03" db="EMBL/GenBank/DDBJ databases">
        <title>The Triticum urartu genome reveals the dynamic nature of wheat genome evolution.</title>
        <authorList>
            <person name="Ling H."/>
            <person name="Ma B."/>
            <person name="Shi X."/>
            <person name="Liu H."/>
            <person name="Dong L."/>
            <person name="Sun H."/>
            <person name="Cao Y."/>
            <person name="Gao Q."/>
            <person name="Zheng S."/>
            <person name="Li Y."/>
            <person name="Yu Y."/>
            <person name="Du H."/>
            <person name="Qi M."/>
            <person name="Li Y."/>
            <person name="Yu H."/>
            <person name="Cui Y."/>
            <person name="Wang N."/>
            <person name="Chen C."/>
            <person name="Wu H."/>
            <person name="Zhao Y."/>
            <person name="Zhang J."/>
            <person name="Li Y."/>
            <person name="Zhou W."/>
            <person name="Zhang B."/>
            <person name="Hu W."/>
            <person name="Eijk M."/>
            <person name="Tang J."/>
            <person name="Witsenboer H."/>
            <person name="Zhao S."/>
            <person name="Li Z."/>
            <person name="Zhang A."/>
            <person name="Wang D."/>
            <person name="Liang C."/>
        </authorList>
    </citation>
    <scope>NUCLEOTIDE SEQUENCE [LARGE SCALE GENOMIC DNA]</scope>
    <source>
        <strain evidence="2">cv. G1812</strain>
    </source>
</reference>
<dbReference type="AlphaFoldDB" id="A0A8R7PN23"/>
<evidence type="ECO:0000313" key="3">
    <source>
        <dbReference type="Proteomes" id="UP000015106"/>
    </source>
</evidence>
<dbReference type="PANTHER" id="PTHR31896">
    <property type="entry name" value="FAMILY REGULATORY PROTEIN, PUTATIVE (AFU_ORTHOLOGUE AFUA_3G14730)-RELATED"/>
    <property type="match status" value="1"/>
</dbReference>
<evidence type="ECO:0000256" key="1">
    <source>
        <dbReference type="ARBA" id="ARBA00022679"/>
    </source>
</evidence>
<protein>
    <recommendedName>
        <fullName evidence="4">Acetyltransferase</fullName>
    </recommendedName>
</protein>
<evidence type="ECO:0008006" key="4">
    <source>
        <dbReference type="Google" id="ProtNLM"/>
    </source>
</evidence>
<proteinExistence type="predicted"/>
<dbReference type="Proteomes" id="UP000015106">
    <property type="component" value="Chromosome 3"/>
</dbReference>